<evidence type="ECO:0000259" key="1">
    <source>
        <dbReference type="Pfam" id="PF04321"/>
    </source>
</evidence>
<protein>
    <recommendedName>
        <fullName evidence="1">RmlD-like substrate binding domain-containing protein</fullName>
    </recommendedName>
</protein>
<feature type="domain" description="RmlD-like substrate binding" evidence="1">
    <location>
        <begin position="1"/>
        <end position="293"/>
    </location>
</feature>
<dbReference type="GO" id="GO:0019305">
    <property type="term" value="P:dTDP-rhamnose biosynthetic process"/>
    <property type="evidence" value="ECO:0007669"/>
    <property type="project" value="TreeGrafter"/>
</dbReference>
<dbReference type="PANTHER" id="PTHR10491">
    <property type="entry name" value="DTDP-4-DEHYDRORHAMNOSE REDUCTASE"/>
    <property type="match status" value="1"/>
</dbReference>
<dbReference type="InterPro" id="IPR005913">
    <property type="entry name" value="dTDP_dehydrorham_reduct"/>
</dbReference>
<gene>
    <name evidence="2" type="ORF">LCGC14_0075860</name>
</gene>
<evidence type="ECO:0000313" key="2">
    <source>
        <dbReference type="EMBL" id="KKO05315.1"/>
    </source>
</evidence>
<dbReference type="Pfam" id="PF04321">
    <property type="entry name" value="RmlD_sub_bind"/>
    <property type="match status" value="1"/>
</dbReference>
<name>A0A0F9VMQ6_9ZZZZ</name>
<proteinExistence type="predicted"/>
<dbReference type="SUPFAM" id="SSF51735">
    <property type="entry name" value="NAD(P)-binding Rossmann-fold domains"/>
    <property type="match status" value="1"/>
</dbReference>
<dbReference type="GO" id="GO:0008831">
    <property type="term" value="F:dTDP-4-dehydrorhamnose reductase activity"/>
    <property type="evidence" value="ECO:0007669"/>
    <property type="project" value="TreeGrafter"/>
</dbReference>
<dbReference type="InterPro" id="IPR029903">
    <property type="entry name" value="RmlD-like-bd"/>
</dbReference>
<dbReference type="Gene3D" id="3.40.50.720">
    <property type="entry name" value="NAD(P)-binding Rossmann-like Domain"/>
    <property type="match status" value="1"/>
</dbReference>
<dbReference type="EMBL" id="LAZR01000019">
    <property type="protein sequence ID" value="KKO05315.1"/>
    <property type="molecule type" value="Genomic_DNA"/>
</dbReference>
<dbReference type="InterPro" id="IPR036291">
    <property type="entry name" value="NAD(P)-bd_dom_sf"/>
</dbReference>
<reference evidence="2" key="1">
    <citation type="journal article" date="2015" name="Nature">
        <title>Complex archaea that bridge the gap between prokaryotes and eukaryotes.</title>
        <authorList>
            <person name="Spang A."/>
            <person name="Saw J.H."/>
            <person name="Jorgensen S.L."/>
            <person name="Zaremba-Niedzwiedzka K."/>
            <person name="Martijn J."/>
            <person name="Lind A.E."/>
            <person name="van Eijk R."/>
            <person name="Schleper C."/>
            <person name="Guy L."/>
            <person name="Ettema T.J."/>
        </authorList>
    </citation>
    <scope>NUCLEOTIDE SEQUENCE</scope>
</reference>
<organism evidence="2">
    <name type="scientific">marine sediment metagenome</name>
    <dbReference type="NCBI Taxonomy" id="412755"/>
    <lineage>
        <taxon>unclassified sequences</taxon>
        <taxon>metagenomes</taxon>
        <taxon>ecological metagenomes</taxon>
    </lineage>
</organism>
<accession>A0A0F9VMQ6</accession>
<sequence>MKLLIIGADSGVGVELGKLLNERQISWVAPDAGAILPKDPLSVARIITQAAPDQVINLAAFAAGSQHAVLKAETHPEECELINLKQTELVAQVCDHLHIPLIHLSTAYVFGGDKKLAYNEQDLPKPQGVYGQTALAAEQAIVATTKQHIIVRGGWLFGRHQDEMLRHWLDELKKGDGSVTVYRRKFAPTPIEDLARVLLAICQQVDCHADVWGIYHYAALEPLRESEFVQQLVKFAAQHDEAVYRLLDHLTINLSRTEVPQIANATLATKKIFETFGVKPRPWHGSLQRLVKSWYKARGDA</sequence>
<dbReference type="GO" id="GO:0005829">
    <property type="term" value="C:cytosol"/>
    <property type="evidence" value="ECO:0007669"/>
    <property type="project" value="TreeGrafter"/>
</dbReference>
<comment type="caution">
    <text evidence="2">The sequence shown here is derived from an EMBL/GenBank/DDBJ whole genome shotgun (WGS) entry which is preliminary data.</text>
</comment>
<dbReference type="Gene3D" id="3.90.25.10">
    <property type="entry name" value="UDP-galactose 4-epimerase, domain 1"/>
    <property type="match status" value="1"/>
</dbReference>
<dbReference type="AlphaFoldDB" id="A0A0F9VMQ6"/>
<dbReference type="PANTHER" id="PTHR10491:SF4">
    <property type="entry name" value="METHIONINE ADENOSYLTRANSFERASE 2 SUBUNIT BETA"/>
    <property type="match status" value="1"/>
</dbReference>